<feature type="domain" description="Cyclic nucleotide-binding" evidence="4">
    <location>
        <begin position="19"/>
        <end position="139"/>
    </location>
</feature>
<evidence type="ECO:0000259" key="5">
    <source>
        <dbReference type="PROSITE" id="PS51063"/>
    </source>
</evidence>
<evidence type="ECO:0000259" key="4">
    <source>
        <dbReference type="PROSITE" id="PS50042"/>
    </source>
</evidence>
<dbReference type="GO" id="GO:0003677">
    <property type="term" value="F:DNA binding"/>
    <property type="evidence" value="ECO:0007669"/>
    <property type="project" value="UniProtKB-KW"/>
</dbReference>
<dbReference type="InterPro" id="IPR014710">
    <property type="entry name" value="RmlC-like_jellyroll"/>
</dbReference>
<dbReference type="GO" id="GO:0003700">
    <property type="term" value="F:DNA-binding transcription factor activity"/>
    <property type="evidence" value="ECO:0007669"/>
    <property type="project" value="TreeGrafter"/>
</dbReference>
<accession>A0A430ASG1</accession>
<dbReference type="CDD" id="cd00038">
    <property type="entry name" value="CAP_ED"/>
    <property type="match status" value="1"/>
</dbReference>
<dbReference type="Pfam" id="PF13545">
    <property type="entry name" value="HTH_Crp_2"/>
    <property type="match status" value="1"/>
</dbReference>
<proteinExistence type="predicted"/>
<keyword evidence="3" id="KW-0804">Transcription</keyword>
<dbReference type="InterPro" id="IPR036388">
    <property type="entry name" value="WH-like_DNA-bd_sf"/>
</dbReference>
<dbReference type="Gene3D" id="2.60.120.10">
    <property type="entry name" value="Jelly Rolls"/>
    <property type="match status" value="1"/>
</dbReference>
<dbReference type="Pfam" id="PF00027">
    <property type="entry name" value="cNMP_binding"/>
    <property type="match status" value="1"/>
</dbReference>
<protein>
    <recommendedName>
        <fullName evidence="8">Crp/Fnr family transcriptional regulator</fullName>
    </recommendedName>
</protein>
<sequence length="229" mass="25713">MIMSDCQHEIFNCVQTVPIFKHLNQEEMNNIYQIAHTKKYKKGEFVYTSGDLGTALYVVFSGKIKISRLNINGKEQVIRIVAHGDFLGELTLFSATELKENAEVVEDAVMCVISANDFQRMINNYPSITLKILDVMSRRLESAEKTIETINLNSVTQRVSTALLELFDGKNVVDLPMKKGDLASQIGTSQESLSRTLSSLQTRGIITLKGQKTIILNDCEKLIETTFEV</sequence>
<dbReference type="PROSITE" id="PS50042">
    <property type="entry name" value="CNMP_BINDING_3"/>
    <property type="match status" value="1"/>
</dbReference>
<dbReference type="GO" id="GO:0005829">
    <property type="term" value="C:cytosol"/>
    <property type="evidence" value="ECO:0007669"/>
    <property type="project" value="TreeGrafter"/>
</dbReference>
<evidence type="ECO:0000256" key="1">
    <source>
        <dbReference type="ARBA" id="ARBA00023015"/>
    </source>
</evidence>
<keyword evidence="2" id="KW-0238">DNA-binding</keyword>
<evidence type="ECO:0000313" key="6">
    <source>
        <dbReference type="EMBL" id="RSU10993.1"/>
    </source>
</evidence>
<name>A0A430ASG1_9ENTE</name>
<keyword evidence="1" id="KW-0805">Transcription regulation</keyword>
<comment type="caution">
    <text evidence="6">The sequence shown here is derived from an EMBL/GenBank/DDBJ whole genome shotgun (WGS) entry which is preliminary data.</text>
</comment>
<dbReference type="SUPFAM" id="SSF46785">
    <property type="entry name" value="Winged helix' DNA-binding domain"/>
    <property type="match status" value="1"/>
</dbReference>
<evidence type="ECO:0000313" key="7">
    <source>
        <dbReference type="Proteomes" id="UP000287605"/>
    </source>
</evidence>
<reference evidence="6 7" key="1">
    <citation type="submission" date="2017-05" db="EMBL/GenBank/DDBJ databases">
        <title>Vagococcus spp. assemblies.</title>
        <authorList>
            <person name="Gulvik C.A."/>
        </authorList>
    </citation>
    <scope>NUCLEOTIDE SEQUENCE [LARGE SCALE GENOMIC DNA]</scope>
    <source>
        <strain evidence="6 7">CCUG 51432</strain>
    </source>
</reference>
<dbReference type="OrthoDB" id="9798104at2"/>
<dbReference type="AlphaFoldDB" id="A0A430ASG1"/>
<feature type="domain" description="HTH crp-type" evidence="5">
    <location>
        <begin position="153"/>
        <end position="220"/>
    </location>
</feature>
<dbReference type="PRINTS" id="PR00034">
    <property type="entry name" value="HTHCRP"/>
</dbReference>
<organism evidence="6 7">
    <name type="scientific">Vagococcus elongatus</name>
    <dbReference type="NCBI Taxonomy" id="180344"/>
    <lineage>
        <taxon>Bacteria</taxon>
        <taxon>Bacillati</taxon>
        <taxon>Bacillota</taxon>
        <taxon>Bacilli</taxon>
        <taxon>Lactobacillales</taxon>
        <taxon>Enterococcaceae</taxon>
        <taxon>Vagococcus</taxon>
    </lineage>
</organism>
<evidence type="ECO:0008006" key="8">
    <source>
        <dbReference type="Google" id="ProtNLM"/>
    </source>
</evidence>
<dbReference type="EMBL" id="NGKA01000012">
    <property type="protein sequence ID" value="RSU10993.1"/>
    <property type="molecule type" value="Genomic_DNA"/>
</dbReference>
<dbReference type="SMART" id="SM00100">
    <property type="entry name" value="cNMP"/>
    <property type="match status" value="1"/>
</dbReference>
<dbReference type="InterPro" id="IPR050397">
    <property type="entry name" value="Env_Response_Regulators"/>
</dbReference>
<dbReference type="InterPro" id="IPR018490">
    <property type="entry name" value="cNMP-bd_dom_sf"/>
</dbReference>
<dbReference type="InterPro" id="IPR036390">
    <property type="entry name" value="WH_DNA-bd_sf"/>
</dbReference>
<evidence type="ECO:0000256" key="3">
    <source>
        <dbReference type="ARBA" id="ARBA00023163"/>
    </source>
</evidence>
<keyword evidence="7" id="KW-1185">Reference proteome</keyword>
<dbReference type="Gene3D" id="1.10.10.10">
    <property type="entry name" value="Winged helix-like DNA-binding domain superfamily/Winged helix DNA-binding domain"/>
    <property type="match status" value="1"/>
</dbReference>
<dbReference type="PANTHER" id="PTHR24567">
    <property type="entry name" value="CRP FAMILY TRANSCRIPTIONAL REGULATORY PROTEIN"/>
    <property type="match status" value="1"/>
</dbReference>
<dbReference type="SUPFAM" id="SSF51206">
    <property type="entry name" value="cAMP-binding domain-like"/>
    <property type="match status" value="1"/>
</dbReference>
<dbReference type="SMART" id="SM00419">
    <property type="entry name" value="HTH_CRP"/>
    <property type="match status" value="1"/>
</dbReference>
<dbReference type="InterPro" id="IPR012318">
    <property type="entry name" value="HTH_CRP"/>
</dbReference>
<dbReference type="PANTHER" id="PTHR24567:SF28">
    <property type="entry name" value="LISTERIOLYSIN REGULATORY PROTEIN"/>
    <property type="match status" value="1"/>
</dbReference>
<dbReference type="Proteomes" id="UP000287605">
    <property type="component" value="Unassembled WGS sequence"/>
</dbReference>
<dbReference type="InterPro" id="IPR000595">
    <property type="entry name" value="cNMP-bd_dom"/>
</dbReference>
<evidence type="ECO:0000256" key="2">
    <source>
        <dbReference type="ARBA" id="ARBA00023125"/>
    </source>
</evidence>
<dbReference type="PROSITE" id="PS51063">
    <property type="entry name" value="HTH_CRP_2"/>
    <property type="match status" value="1"/>
</dbReference>
<gene>
    <name evidence="6" type="ORF">CBF29_08505</name>
</gene>